<dbReference type="OrthoDB" id="2638860at2759"/>
<keyword evidence="1" id="KW-1133">Transmembrane helix</keyword>
<proteinExistence type="predicted"/>
<protein>
    <recommendedName>
        <fullName evidence="2">DUF6533 domain-containing protein</fullName>
    </recommendedName>
</protein>
<evidence type="ECO:0000259" key="2">
    <source>
        <dbReference type="Pfam" id="PF20151"/>
    </source>
</evidence>
<dbReference type="AlphaFoldDB" id="A0A2H3J1T7"/>
<feature type="non-terminal residue" evidence="3">
    <location>
        <position position="1"/>
    </location>
</feature>
<sequence>AAATWLLYDLVHSLNDEVRLSAVTDISLYRSADTVPKFLYLVSRYFGLFVQLYAITTVTTSCRPALIFNIVAIDILTLSIEISLMLRLYALYGRSRSGNISDYIRGVLIRCMKALAIVNGFSYKDFLEDIRPFPSDWPIRGCYLTNAPAISHVDWVPVLAFETVLFVMMSVKCYSYRNLREIPVLQRIWRDGTIYYFVLVASVCSPSKTHASDVEFWASGPPLMRP</sequence>
<feature type="transmembrane region" description="Helical" evidence="1">
    <location>
        <begin position="38"/>
        <end position="55"/>
    </location>
</feature>
<reference evidence="3 4" key="1">
    <citation type="journal article" date="2012" name="Science">
        <title>The Paleozoic origin of enzymatic lignin decomposition reconstructed from 31 fungal genomes.</title>
        <authorList>
            <person name="Floudas D."/>
            <person name="Binder M."/>
            <person name="Riley R."/>
            <person name="Barry K."/>
            <person name="Blanchette R.A."/>
            <person name="Henrissat B."/>
            <person name="Martinez A.T."/>
            <person name="Otillar R."/>
            <person name="Spatafora J.W."/>
            <person name="Yadav J.S."/>
            <person name="Aerts A."/>
            <person name="Benoit I."/>
            <person name="Boyd A."/>
            <person name="Carlson A."/>
            <person name="Copeland A."/>
            <person name="Coutinho P.M."/>
            <person name="de Vries R.P."/>
            <person name="Ferreira P."/>
            <person name="Findley K."/>
            <person name="Foster B."/>
            <person name="Gaskell J."/>
            <person name="Glotzer D."/>
            <person name="Gorecki P."/>
            <person name="Heitman J."/>
            <person name="Hesse C."/>
            <person name="Hori C."/>
            <person name="Igarashi K."/>
            <person name="Jurgens J.A."/>
            <person name="Kallen N."/>
            <person name="Kersten P."/>
            <person name="Kohler A."/>
            <person name="Kuees U."/>
            <person name="Kumar T.K.A."/>
            <person name="Kuo A."/>
            <person name="LaButti K."/>
            <person name="Larrondo L.F."/>
            <person name="Lindquist E."/>
            <person name="Ling A."/>
            <person name="Lombard V."/>
            <person name="Lucas S."/>
            <person name="Lundell T."/>
            <person name="Martin R."/>
            <person name="McLaughlin D.J."/>
            <person name="Morgenstern I."/>
            <person name="Morin E."/>
            <person name="Murat C."/>
            <person name="Nagy L.G."/>
            <person name="Nolan M."/>
            <person name="Ohm R.A."/>
            <person name="Patyshakuliyeva A."/>
            <person name="Rokas A."/>
            <person name="Ruiz-Duenas F.J."/>
            <person name="Sabat G."/>
            <person name="Salamov A."/>
            <person name="Samejima M."/>
            <person name="Schmutz J."/>
            <person name="Slot J.C."/>
            <person name="St John F."/>
            <person name="Stenlid J."/>
            <person name="Sun H."/>
            <person name="Sun S."/>
            <person name="Syed K."/>
            <person name="Tsang A."/>
            <person name="Wiebenga A."/>
            <person name="Young D."/>
            <person name="Pisabarro A."/>
            <person name="Eastwood D.C."/>
            <person name="Martin F."/>
            <person name="Cullen D."/>
            <person name="Grigoriev I.V."/>
            <person name="Hibbett D.S."/>
        </authorList>
    </citation>
    <scope>NUCLEOTIDE SEQUENCE [LARGE SCALE GENOMIC DNA]</scope>
    <source>
        <strain evidence="3 4">MD-104</strain>
    </source>
</reference>
<name>A0A2H3J1T7_WOLCO</name>
<dbReference type="EMBL" id="KB467865">
    <property type="protein sequence ID" value="PCH36146.1"/>
    <property type="molecule type" value="Genomic_DNA"/>
</dbReference>
<dbReference type="Pfam" id="PF20151">
    <property type="entry name" value="DUF6533"/>
    <property type="match status" value="1"/>
</dbReference>
<dbReference type="Proteomes" id="UP000218811">
    <property type="component" value="Unassembled WGS sequence"/>
</dbReference>
<feature type="domain" description="DUF6533" evidence="2">
    <location>
        <begin position="1"/>
        <end position="49"/>
    </location>
</feature>
<organism evidence="3 4">
    <name type="scientific">Wolfiporia cocos (strain MD-104)</name>
    <name type="common">Brown rot fungus</name>
    <dbReference type="NCBI Taxonomy" id="742152"/>
    <lineage>
        <taxon>Eukaryota</taxon>
        <taxon>Fungi</taxon>
        <taxon>Dikarya</taxon>
        <taxon>Basidiomycota</taxon>
        <taxon>Agaricomycotina</taxon>
        <taxon>Agaricomycetes</taxon>
        <taxon>Polyporales</taxon>
        <taxon>Phaeolaceae</taxon>
        <taxon>Wolfiporia</taxon>
    </lineage>
</organism>
<keyword evidence="1" id="KW-0472">Membrane</keyword>
<evidence type="ECO:0000256" key="1">
    <source>
        <dbReference type="SAM" id="Phobius"/>
    </source>
</evidence>
<keyword evidence="4" id="KW-1185">Reference proteome</keyword>
<evidence type="ECO:0000313" key="4">
    <source>
        <dbReference type="Proteomes" id="UP000218811"/>
    </source>
</evidence>
<feature type="transmembrane region" description="Helical" evidence="1">
    <location>
        <begin position="67"/>
        <end position="91"/>
    </location>
</feature>
<gene>
    <name evidence="3" type="ORF">WOLCODRAFT_81365</name>
</gene>
<keyword evidence="1" id="KW-0812">Transmembrane</keyword>
<accession>A0A2H3J1T7</accession>
<dbReference type="InterPro" id="IPR045340">
    <property type="entry name" value="DUF6533"/>
</dbReference>
<evidence type="ECO:0000313" key="3">
    <source>
        <dbReference type="EMBL" id="PCH36146.1"/>
    </source>
</evidence>